<accession>A0A7R9GCQ9</accession>
<proteinExistence type="predicted"/>
<dbReference type="Proteomes" id="UP000678499">
    <property type="component" value="Unassembled WGS sequence"/>
</dbReference>
<sequence>MIMETTVVTLLDVPKVREELAEFGIHCVLLRNVLTLWELGAQDPEPIITVARRNKQVTAIICQQGDTTDEGPSWYQMLTPNSKPNLDLKQMLQKFVDWKKIQLCFANVPFLMKETLYAVAAENNVHLLSVESSTEDHPALYTPSPKLPSSQQLSRAVFPNLLFMDWRQSAEVVCQSAD</sequence>
<evidence type="ECO:0000313" key="1">
    <source>
        <dbReference type="EMBL" id="CAD7276076.1"/>
    </source>
</evidence>
<dbReference type="AlphaFoldDB" id="A0A7R9GCQ9"/>
<gene>
    <name evidence="1" type="ORF">NMOB1V02_LOCUS3854</name>
</gene>
<organism evidence="1">
    <name type="scientific">Notodromas monacha</name>
    <dbReference type="NCBI Taxonomy" id="399045"/>
    <lineage>
        <taxon>Eukaryota</taxon>
        <taxon>Metazoa</taxon>
        <taxon>Ecdysozoa</taxon>
        <taxon>Arthropoda</taxon>
        <taxon>Crustacea</taxon>
        <taxon>Oligostraca</taxon>
        <taxon>Ostracoda</taxon>
        <taxon>Podocopa</taxon>
        <taxon>Podocopida</taxon>
        <taxon>Cypridocopina</taxon>
        <taxon>Cypridoidea</taxon>
        <taxon>Cyprididae</taxon>
        <taxon>Notodromas</taxon>
    </lineage>
</organism>
<name>A0A7R9GCQ9_9CRUS</name>
<protein>
    <submittedName>
        <fullName evidence="1">Uncharacterized protein</fullName>
    </submittedName>
</protein>
<dbReference type="EMBL" id="CAJPEX010000547">
    <property type="protein sequence ID" value="CAG0916228.1"/>
    <property type="molecule type" value="Genomic_DNA"/>
</dbReference>
<keyword evidence="2" id="KW-1185">Reference proteome</keyword>
<evidence type="ECO:0000313" key="2">
    <source>
        <dbReference type="Proteomes" id="UP000678499"/>
    </source>
</evidence>
<dbReference type="EMBL" id="OA882584">
    <property type="protein sequence ID" value="CAD7276076.1"/>
    <property type="molecule type" value="Genomic_DNA"/>
</dbReference>
<reference evidence="1" key="1">
    <citation type="submission" date="2020-11" db="EMBL/GenBank/DDBJ databases">
        <authorList>
            <person name="Tran Van P."/>
        </authorList>
    </citation>
    <scope>NUCLEOTIDE SEQUENCE</scope>
</reference>